<evidence type="ECO:0000256" key="1">
    <source>
        <dbReference type="SAM" id="MobiDB-lite"/>
    </source>
</evidence>
<name>A0ABN9R9N1_9DINO</name>
<dbReference type="Proteomes" id="UP001189429">
    <property type="component" value="Unassembled WGS sequence"/>
</dbReference>
<feature type="compositionally biased region" description="Basic residues" evidence="1">
    <location>
        <begin position="275"/>
        <end position="286"/>
    </location>
</feature>
<protein>
    <submittedName>
        <fullName evidence="2">Uncharacterized protein</fullName>
    </submittedName>
</protein>
<organism evidence="2 3">
    <name type="scientific">Prorocentrum cordatum</name>
    <dbReference type="NCBI Taxonomy" id="2364126"/>
    <lineage>
        <taxon>Eukaryota</taxon>
        <taxon>Sar</taxon>
        <taxon>Alveolata</taxon>
        <taxon>Dinophyceae</taxon>
        <taxon>Prorocentrales</taxon>
        <taxon>Prorocentraceae</taxon>
        <taxon>Prorocentrum</taxon>
    </lineage>
</organism>
<evidence type="ECO:0000313" key="3">
    <source>
        <dbReference type="Proteomes" id="UP001189429"/>
    </source>
</evidence>
<comment type="caution">
    <text evidence="2">The sequence shown here is derived from an EMBL/GenBank/DDBJ whole genome shotgun (WGS) entry which is preliminary data.</text>
</comment>
<gene>
    <name evidence="2" type="ORF">PCOR1329_LOCUS18847</name>
</gene>
<keyword evidence="3" id="KW-1185">Reference proteome</keyword>
<dbReference type="EMBL" id="CAUYUJ010005958">
    <property type="protein sequence ID" value="CAK0815607.1"/>
    <property type="molecule type" value="Genomic_DNA"/>
</dbReference>
<feature type="compositionally biased region" description="Basic and acidic residues" evidence="1">
    <location>
        <begin position="38"/>
        <end position="54"/>
    </location>
</feature>
<evidence type="ECO:0000313" key="2">
    <source>
        <dbReference type="EMBL" id="CAK0815607.1"/>
    </source>
</evidence>
<proteinExistence type="predicted"/>
<feature type="region of interest" description="Disordered" evidence="1">
    <location>
        <begin position="274"/>
        <end position="293"/>
    </location>
</feature>
<reference evidence="2" key="1">
    <citation type="submission" date="2023-10" db="EMBL/GenBank/DDBJ databases">
        <authorList>
            <person name="Chen Y."/>
            <person name="Shah S."/>
            <person name="Dougan E. K."/>
            <person name="Thang M."/>
            <person name="Chan C."/>
        </authorList>
    </citation>
    <scope>NUCLEOTIDE SEQUENCE [LARGE SCALE GENOMIC DNA]</scope>
</reference>
<accession>A0ABN9R9N1</accession>
<sequence length="293" mass="32069">MQHQPLGFRACLPLRLQACLRLRSVTAMSMFAPIEEMTKGAKRPAEEGRAKEGEEAAADSQGGGAETRRLTLLMAKLLLQHEDKNRGDARDDNFTVTLLQDSPLQRALAAGVDRYQAANKKAQEGAGDGEFKGNPLGKRPDVYAKQLIFRLHEAAKAAGAKVTDAAKQGTMAEETLQALDTLSKYATLVQDPGFRFTATRCFSVDLTNQGDADEEDKPSVRWVFAVNHHVDLKAALMTLRLNGCLQACHVNLGFDRAPRCRTAKAIEKIAFKKGTAQHKGKKKAKKQWAQPAS</sequence>
<feature type="region of interest" description="Disordered" evidence="1">
    <location>
        <begin position="38"/>
        <end position="65"/>
    </location>
</feature>